<evidence type="ECO:0000313" key="9">
    <source>
        <dbReference type="Proteomes" id="UP000886885"/>
    </source>
</evidence>
<keyword evidence="3" id="KW-0964">Secreted</keyword>
<dbReference type="GO" id="GO:0019722">
    <property type="term" value="P:calcium-mediated signaling"/>
    <property type="evidence" value="ECO:0007669"/>
    <property type="project" value="TreeGrafter"/>
</dbReference>
<dbReference type="Proteomes" id="UP000886885">
    <property type="component" value="Chromosome 7A"/>
</dbReference>
<evidence type="ECO:0000256" key="6">
    <source>
        <dbReference type="ARBA" id="ARBA00023157"/>
    </source>
</evidence>
<evidence type="ECO:0000313" key="8">
    <source>
        <dbReference type="EMBL" id="KAG6768095.1"/>
    </source>
</evidence>
<dbReference type="OrthoDB" id="1931174at2759"/>
<dbReference type="GO" id="GO:0009506">
    <property type="term" value="C:plasmodesma"/>
    <property type="evidence" value="ECO:0007669"/>
    <property type="project" value="TreeGrafter"/>
</dbReference>
<dbReference type="EMBL" id="JAAWWB010000013">
    <property type="protein sequence ID" value="KAG6768095.1"/>
    <property type="molecule type" value="Genomic_DNA"/>
</dbReference>
<keyword evidence="6" id="KW-1015">Disulfide bond</keyword>
<evidence type="ECO:0000256" key="5">
    <source>
        <dbReference type="ARBA" id="ARBA00022729"/>
    </source>
</evidence>
<protein>
    <submittedName>
        <fullName evidence="8">Uncharacterized protein</fullName>
    </submittedName>
</protein>
<dbReference type="PANTHER" id="PTHR33136:SF6">
    <property type="entry name" value="PROTEIN RALF-LIKE 34"/>
    <property type="match status" value="1"/>
</dbReference>
<proteinExistence type="inferred from homology"/>
<comment type="similarity">
    <text evidence="2">Belongs to the plant rapid alkalinization factor (RALF) family.</text>
</comment>
<evidence type="ECO:0000256" key="7">
    <source>
        <dbReference type="SAM" id="SignalP"/>
    </source>
</evidence>
<reference evidence="8" key="1">
    <citation type="journal article" date="2020" name="bioRxiv">
        <title>Hybrid origin of Populus tomentosa Carr. identified through genome sequencing and phylogenomic analysis.</title>
        <authorList>
            <person name="An X."/>
            <person name="Gao K."/>
            <person name="Chen Z."/>
            <person name="Li J."/>
            <person name="Yang X."/>
            <person name="Yang X."/>
            <person name="Zhou J."/>
            <person name="Guo T."/>
            <person name="Zhao T."/>
            <person name="Huang S."/>
            <person name="Miao D."/>
            <person name="Khan W.U."/>
            <person name="Rao P."/>
            <person name="Ye M."/>
            <person name="Lei B."/>
            <person name="Liao W."/>
            <person name="Wang J."/>
            <person name="Ji L."/>
            <person name="Li Y."/>
            <person name="Guo B."/>
            <person name="Mustafa N.S."/>
            <person name="Li S."/>
            <person name="Yun Q."/>
            <person name="Keller S.R."/>
            <person name="Mao J."/>
            <person name="Zhang R."/>
            <person name="Strauss S.H."/>
        </authorList>
    </citation>
    <scope>NUCLEOTIDE SEQUENCE</scope>
    <source>
        <strain evidence="8">GM15</strain>
        <tissue evidence="8">Leaf</tissue>
    </source>
</reference>
<keyword evidence="4" id="KW-0372">Hormone</keyword>
<dbReference type="GO" id="GO:0005576">
    <property type="term" value="C:extracellular region"/>
    <property type="evidence" value="ECO:0007669"/>
    <property type="project" value="UniProtKB-SubCell"/>
</dbReference>
<gene>
    <name evidence="8" type="ORF">POTOM_026992</name>
</gene>
<feature type="chain" id="PRO_5036467299" evidence="7">
    <location>
        <begin position="30"/>
        <end position="139"/>
    </location>
</feature>
<feature type="signal peptide" evidence="7">
    <location>
        <begin position="1"/>
        <end position="29"/>
    </location>
</feature>
<dbReference type="AlphaFoldDB" id="A0A8X8CVM5"/>
<dbReference type="InterPro" id="IPR008801">
    <property type="entry name" value="RALF"/>
</dbReference>
<keyword evidence="9" id="KW-1185">Reference proteome</keyword>
<evidence type="ECO:0000256" key="1">
    <source>
        <dbReference type="ARBA" id="ARBA00004613"/>
    </source>
</evidence>
<dbReference type="Pfam" id="PF05498">
    <property type="entry name" value="RALF"/>
    <property type="match status" value="1"/>
</dbReference>
<evidence type="ECO:0000256" key="4">
    <source>
        <dbReference type="ARBA" id="ARBA00022702"/>
    </source>
</evidence>
<accession>A0A8X8CVM5</accession>
<comment type="caution">
    <text evidence="8">The sequence shown here is derived from an EMBL/GenBank/DDBJ whole genome shotgun (WGS) entry which is preliminary data.</text>
</comment>
<sequence>MGNSTLQHYFTFLIFLFTIFLVFSPRIQAQVDEISLKAMGDALEWPMSMYFDESSELDGGLVDLDGGEGTSRRSLLWRKMHYYISYGALSANRIPCPARSGRSYYSHNCFKSRIPVNPYSRGCSSGIVLWVRTILRHYA</sequence>
<dbReference type="GO" id="GO:0005179">
    <property type="term" value="F:hormone activity"/>
    <property type="evidence" value="ECO:0007669"/>
    <property type="project" value="UniProtKB-KW"/>
</dbReference>
<keyword evidence="5 7" id="KW-0732">Signal</keyword>
<comment type="subcellular location">
    <subcellularLocation>
        <location evidence="1">Secreted</location>
    </subcellularLocation>
</comment>
<dbReference type="PANTHER" id="PTHR33136">
    <property type="entry name" value="RAPID ALKALINIZATION FACTOR-LIKE"/>
    <property type="match status" value="1"/>
</dbReference>
<dbReference type="GO" id="GO:0040008">
    <property type="term" value="P:regulation of growth"/>
    <property type="evidence" value="ECO:0007669"/>
    <property type="project" value="UniProtKB-ARBA"/>
</dbReference>
<name>A0A8X8CVM5_POPTO</name>
<organism evidence="8 9">
    <name type="scientific">Populus tomentosa</name>
    <name type="common">Chinese white poplar</name>
    <dbReference type="NCBI Taxonomy" id="118781"/>
    <lineage>
        <taxon>Eukaryota</taxon>
        <taxon>Viridiplantae</taxon>
        <taxon>Streptophyta</taxon>
        <taxon>Embryophyta</taxon>
        <taxon>Tracheophyta</taxon>
        <taxon>Spermatophyta</taxon>
        <taxon>Magnoliopsida</taxon>
        <taxon>eudicotyledons</taxon>
        <taxon>Gunneridae</taxon>
        <taxon>Pentapetalae</taxon>
        <taxon>rosids</taxon>
        <taxon>fabids</taxon>
        <taxon>Malpighiales</taxon>
        <taxon>Salicaceae</taxon>
        <taxon>Saliceae</taxon>
        <taxon>Populus</taxon>
    </lineage>
</organism>
<evidence type="ECO:0000256" key="3">
    <source>
        <dbReference type="ARBA" id="ARBA00022525"/>
    </source>
</evidence>
<evidence type="ECO:0000256" key="2">
    <source>
        <dbReference type="ARBA" id="ARBA00009178"/>
    </source>
</evidence>